<name>A0A174I5R1_9FIRM</name>
<accession>A0A174I5R1</accession>
<gene>
    <name evidence="1" type="ORF">ERS852407_04005</name>
</gene>
<sequence>MSRTEALWKLYLPLLYTEGGMNENGKDSYIAGLKRYRERGIPIVIDGEVCTEPDWNRIFEAREDNSFYMADFVSDDKTGRLTEIRFDRVYHK</sequence>
<evidence type="ECO:0000313" key="1">
    <source>
        <dbReference type="EMBL" id="CUO80385.1"/>
    </source>
</evidence>
<dbReference type="Proteomes" id="UP000095651">
    <property type="component" value="Unassembled WGS sequence"/>
</dbReference>
<reference evidence="1 2" key="1">
    <citation type="submission" date="2015-09" db="EMBL/GenBank/DDBJ databases">
        <authorList>
            <consortium name="Pathogen Informatics"/>
        </authorList>
    </citation>
    <scope>NUCLEOTIDE SEQUENCE [LARGE SCALE GENOMIC DNA]</scope>
    <source>
        <strain evidence="1 2">2789STDY5608850</strain>
    </source>
</reference>
<organism evidence="1 2">
    <name type="scientific">Hungatella hathewayi</name>
    <dbReference type="NCBI Taxonomy" id="154046"/>
    <lineage>
        <taxon>Bacteria</taxon>
        <taxon>Bacillati</taxon>
        <taxon>Bacillota</taxon>
        <taxon>Clostridia</taxon>
        <taxon>Lachnospirales</taxon>
        <taxon>Lachnospiraceae</taxon>
        <taxon>Hungatella</taxon>
    </lineage>
</organism>
<evidence type="ECO:0000313" key="2">
    <source>
        <dbReference type="Proteomes" id="UP000095651"/>
    </source>
</evidence>
<dbReference type="AlphaFoldDB" id="A0A174I5R1"/>
<protein>
    <submittedName>
        <fullName evidence="1">Uncharacterized protein</fullName>
    </submittedName>
</protein>
<proteinExistence type="predicted"/>
<dbReference type="RefSeq" id="WP_081034316.1">
    <property type="nucleotide sequence ID" value="NZ_CABIXC010000012.1"/>
</dbReference>
<dbReference type="EMBL" id="CYZE01000012">
    <property type="protein sequence ID" value="CUO80385.1"/>
    <property type="molecule type" value="Genomic_DNA"/>
</dbReference>